<organism evidence="10 11">
    <name type="scientific">Tamilnaduibacter salinus</name>
    <dbReference type="NCBI Taxonomy" id="1484056"/>
    <lineage>
        <taxon>Bacteria</taxon>
        <taxon>Pseudomonadati</taxon>
        <taxon>Pseudomonadota</taxon>
        <taxon>Gammaproteobacteria</taxon>
        <taxon>Pseudomonadales</taxon>
        <taxon>Marinobacteraceae</taxon>
        <taxon>Tamilnaduibacter</taxon>
    </lineage>
</organism>
<dbReference type="EC" id="3.1.-.-" evidence="8"/>
<name>A0A2U1CVE0_9GAMM</name>
<keyword evidence="5 8" id="KW-0378">Hydrolase</keyword>
<evidence type="ECO:0000256" key="2">
    <source>
        <dbReference type="ARBA" id="ARBA00022649"/>
    </source>
</evidence>
<dbReference type="PANTHER" id="PTHR33653:SF1">
    <property type="entry name" value="RIBONUCLEASE VAPC2"/>
    <property type="match status" value="1"/>
</dbReference>
<keyword evidence="3 8" id="KW-0540">Nuclease</keyword>
<dbReference type="InterPro" id="IPR029060">
    <property type="entry name" value="PIN-like_dom_sf"/>
</dbReference>
<comment type="function">
    <text evidence="8">Toxic component of a toxin-antitoxin (TA) system. An RNase.</text>
</comment>
<evidence type="ECO:0000256" key="4">
    <source>
        <dbReference type="ARBA" id="ARBA00022723"/>
    </source>
</evidence>
<reference evidence="10 11" key="1">
    <citation type="submission" date="2018-04" db="EMBL/GenBank/DDBJ databases">
        <title>Genomic Encyclopedia of Type Strains, Phase IV (KMG-IV): sequencing the most valuable type-strain genomes for metagenomic binning, comparative biology and taxonomic classification.</title>
        <authorList>
            <person name="Goeker M."/>
        </authorList>
    </citation>
    <scope>NUCLEOTIDE SEQUENCE [LARGE SCALE GENOMIC DNA]</scope>
    <source>
        <strain evidence="10 11">DSM 28688</strain>
    </source>
</reference>
<evidence type="ECO:0000256" key="5">
    <source>
        <dbReference type="ARBA" id="ARBA00022801"/>
    </source>
</evidence>
<feature type="domain" description="PIN" evidence="9">
    <location>
        <begin position="2"/>
        <end position="124"/>
    </location>
</feature>
<accession>A0A2U1CVE0</accession>
<evidence type="ECO:0000313" key="10">
    <source>
        <dbReference type="EMBL" id="PVY75472.1"/>
    </source>
</evidence>
<keyword evidence="8" id="KW-0800">Toxin</keyword>
<keyword evidence="6 8" id="KW-0460">Magnesium</keyword>
<evidence type="ECO:0000256" key="7">
    <source>
        <dbReference type="ARBA" id="ARBA00038093"/>
    </source>
</evidence>
<dbReference type="GO" id="GO:0004540">
    <property type="term" value="F:RNA nuclease activity"/>
    <property type="evidence" value="ECO:0007669"/>
    <property type="project" value="InterPro"/>
</dbReference>
<comment type="cofactor">
    <cofactor evidence="1 8">
        <name>Mg(2+)</name>
        <dbReference type="ChEBI" id="CHEBI:18420"/>
    </cofactor>
</comment>
<dbReference type="InterPro" id="IPR002716">
    <property type="entry name" value="PIN_dom"/>
</dbReference>
<dbReference type="GO" id="GO:0090729">
    <property type="term" value="F:toxin activity"/>
    <property type="evidence" value="ECO:0007669"/>
    <property type="project" value="UniProtKB-KW"/>
</dbReference>
<dbReference type="Gene3D" id="3.40.50.1010">
    <property type="entry name" value="5'-nuclease"/>
    <property type="match status" value="1"/>
</dbReference>
<sequence>MILLDTNVLSELMRPSPAARVVDWLDQQHARDIAVTAITVAEILHGIERLPDGKRKRRFATLAAGMFDEDFERRIFSFDADAAAIYASIVADAERNGCPVSMADAQIAAIAHQHEAMLATRNTGDFEPLGLALINPWDQT</sequence>
<dbReference type="InterPro" id="IPR022907">
    <property type="entry name" value="VapC_family"/>
</dbReference>
<keyword evidence="2 8" id="KW-1277">Toxin-antitoxin system</keyword>
<evidence type="ECO:0000256" key="8">
    <source>
        <dbReference type="HAMAP-Rule" id="MF_00265"/>
    </source>
</evidence>
<dbReference type="Proteomes" id="UP000245887">
    <property type="component" value="Unassembled WGS sequence"/>
</dbReference>
<dbReference type="AlphaFoldDB" id="A0A2U1CVE0"/>
<proteinExistence type="inferred from homology"/>
<dbReference type="CDD" id="cd18731">
    <property type="entry name" value="PIN_NgFitB-like"/>
    <property type="match status" value="1"/>
</dbReference>
<protein>
    <recommendedName>
        <fullName evidence="8">Ribonuclease VapC</fullName>
        <shortName evidence="8">RNase VapC</shortName>
        <ecNumber evidence="8">3.1.-.-</ecNumber>
    </recommendedName>
    <alternativeName>
        <fullName evidence="8">Toxin VapC</fullName>
    </alternativeName>
</protein>
<evidence type="ECO:0000313" key="11">
    <source>
        <dbReference type="Proteomes" id="UP000245887"/>
    </source>
</evidence>
<evidence type="ECO:0000259" key="9">
    <source>
        <dbReference type="Pfam" id="PF01850"/>
    </source>
</evidence>
<feature type="binding site" evidence="8">
    <location>
        <position position="104"/>
    </location>
    <ligand>
        <name>Mg(2+)</name>
        <dbReference type="ChEBI" id="CHEBI:18420"/>
    </ligand>
</feature>
<evidence type="ECO:0000256" key="6">
    <source>
        <dbReference type="ARBA" id="ARBA00022842"/>
    </source>
</evidence>
<dbReference type="RefSeq" id="WP_116919472.1">
    <property type="nucleotide sequence ID" value="NZ_QEKQ01000007.1"/>
</dbReference>
<dbReference type="Pfam" id="PF01850">
    <property type="entry name" value="PIN"/>
    <property type="match status" value="1"/>
</dbReference>
<evidence type="ECO:0000256" key="3">
    <source>
        <dbReference type="ARBA" id="ARBA00022722"/>
    </source>
</evidence>
<dbReference type="EMBL" id="QEKQ01000007">
    <property type="protein sequence ID" value="PVY75472.1"/>
    <property type="molecule type" value="Genomic_DNA"/>
</dbReference>
<dbReference type="HAMAP" id="MF_00265">
    <property type="entry name" value="VapC_Nob1"/>
    <property type="match status" value="1"/>
</dbReference>
<dbReference type="GO" id="GO:0016787">
    <property type="term" value="F:hydrolase activity"/>
    <property type="evidence" value="ECO:0007669"/>
    <property type="project" value="UniProtKB-KW"/>
</dbReference>
<keyword evidence="4 8" id="KW-0479">Metal-binding</keyword>
<evidence type="ECO:0000256" key="1">
    <source>
        <dbReference type="ARBA" id="ARBA00001946"/>
    </source>
</evidence>
<gene>
    <name evidence="8" type="primary">vapC</name>
    <name evidence="10" type="ORF">C8D92_107195</name>
</gene>
<comment type="similarity">
    <text evidence="7 8">Belongs to the PINc/VapC protein family.</text>
</comment>
<dbReference type="GO" id="GO:0000287">
    <property type="term" value="F:magnesium ion binding"/>
    <property type="evidence" value="ECO:0007669"/>
    <property type="project" value="UniProtKB-UniRule"/>
</dbReference>
<comment type="caution">
    <text evidence="10">The sequence shown here is derived from an EMBL/GenBank/DDBJ whole genome shotgun (WGS) entry which is preliminary data.</text>
</comment>
<dbReference type="SUPFAM" id="SSF88723">
    <property type="entry name" value="PIN domain-like"/>
    <property type="match status" value="1"/>
</dbReference>
<feature type="binding site" evidence="8">
    <location>
        <position position="5"/>
    </location>
    <ligand>
        <name>Mg(2+)</name>
        <dbReference type="ChEBI" id="CHEBI:18420"/>
    </ligand>
</feature>
<dbReference type="OrthoDB" id="9804823at2"/>
<dbReference type="InterPro" id="IPR050556">
    <property type="entry name" value="Type_II_TA_system_RNase"/>
</dbReference>
<dbReference type="PANTHER" id="PTHR33653">
    <property type="entry name" value="RIBONUCLEASE VAPC2"/>
    <property type="match status" value="1"/>
</dbReference>